<dbReference type="EMBL" id="UOFK01000094">
    <property type="protein sequence ID" value="VAW76404.1"/>
    <property type="molecule type" value="Genomic_DNA"/>
</dbReference>
<dbReference type="InterPro" id="IPR011006">
    <property type="entry name" value="CheY-like_superfamily"/>
</dbReference>
<dbReference type="CDD" id="cd00082">
    <property type="entry name" value="HisKA"/>
    <property type="match status" value="1"/>
</dbReference>
<keyword evidence="2" id="KW-0812">Transmembrane</keyword>
<keyword evidence="1" id="KW-0597">Phosphoprotein</keyword>
<dbReference type="PANTHER" id="PTHR45339">
    <property type="entry name" value="HYBRID SIGNAL TRANSDUCTION HISTIDINE KINASE J"/>
    <property type="match status" value="1"/>
</dbReference>
<evidence type="ECO:0000259" key="4">
    <source>
        <dbReference type="PROSITE" id="PS50110"/>
    </source>
</evidence>
<dbReference type="InterPro" id="IPR036641">
    <property type="entry name" value="HPT_dom_sf"/>
</dbReference>
<proteinExistence type="predicted"/>
<dbReference type="FunFam" id="3.30.565.10:FF:000010">
    <property type="entry name" value="Sensor histidine kinase RcsC"/>
    <property type="match status" value="1"/>
</dbReference>
<dbReference type="PRINTS" id="PR00344">
    <property type="entry name" value="BCTRLSENSOR"/>
</dbReference>
<dbReference type="PROSITE" id="PS50110">
    <property type="entry name" value="RESPONSE_REGULATORY"/>
    <property type="match status" value="1"/>
</dbReference>
<dbReference type="CDD" id="cd17546">
    <property type="entry name" value="REC_hyHK_CKI1_RcsC-like"/>
    <property type="match status" value="1"/>
</dbReference>
<dbReference type="PROSITE" id="PS50894">
    <property type="entry name" value="HPT"/>
    <property type="match status" value="1"/>
</dbReference>
<name>A0A3B0Z518_9ZZZZ</name>
<dbReference type="Pfam" id="PF00512">
    <property type="entry name" value="HisKA"/>
    <property type="match status" value="1"/>
</dbReference>
<gene>
    <name evidence="6" type="ORF">MNBD_GAMMA13-1139</name>
</gene>
<dbReference type="SMART" id="SM00388">
    <property type="entry name" value="HisKA"/>
    <property type="match status" value="1"/>
</dbReference>
<feature type="transmembrane region" description="Helical" evidence="2">
    <location>
        <begin position="32"/>
        <end position="51"/>
    </location>
</feature>
<reference evidence="6" key="1">
    <citation type="submission" date="2018-06" db="EMBL/GenBank/DDBJ databases">
        <authorList>
            <person name="Zhirakovskaya E."/>
        </authorList>
    </citation>
    <scope>NUCLEOTIDE SEQUENCE</scope>
</reference>
<feature type="transmembrane region" description="Helical" evidence="2">
    <location>
        <begin position="105"/>
        <end position="127"/>
    </location>
</feature>
<dbReference type="Gene3D" id="1.10.287.130">
    <property type="match status" value="1"/>
</dbReference>
<dbReference type="GO" id="GO:0005886">
    <property type="term" value="C:plasma membrane"/>
    <property type="evidence" value="ECO:0007669"/>
    <property type="project" value="UniProtKB-SubCell"/>
</dbReference>
<dbReference type="SUPFAM" id="SSF47226">
    <property type="entry name" value="Histidine-containing phosphotransfer domain, HPT domain"/>
    <property type="match status" value="1"/>
</dbReference>
<feature type="transmembrane region" description="Helical" evidence="2">
    <location>
        <begin position="133"/>
        <end position="152"/>
    </location>
</feature>
<sequence>MLFLILLLVFVAYLMLTQPATSSLGIAVWPLPVQYVTFFMLYTAVVFISTLRSPQASVTRRLFTILSDIGLLSYGLYESGSVGSPWYGLYLWVTLGNGFRYGERYLYISGAASLVGFTSVAVLTPYWTQNQPLAIGLAVTLLVIPVFSARLIRRLNEARDLADTANRAKSRFLSRMSHEIRTPLNGVLGMAELLKAMPLGKQAQQYVHIIEISGQALNHQIDEILDLSKIEAGQLPIENIDFDLYVLIKQTLQMFETQASKQGVQLREQLDPRTPFLINGDPHRLQQIIINLIGNAIKFTRQGTVALHISPVSVASAPLVLRFEVIDTGIGMEQEALENIFDPFRQADASITRQYGGTGLGTTICKTLVELMGGQIGVDSVPGAGSTFWFTLPFAVGENSAEDALYWRCRCRTVYIRHPEQQDNKIPELLNQWCVPFQQAGSLGAAREMIRKESVGEAWNAVVVDAWPYDDDFETFLHDFDTVGDYPALIIVGDNARLSASLEQHRQNVCLIDVEADPVQLSNALYAGYIKHSEDITYIASAEKPVPVDSAKQHRLHILVSDDNCINRLVVGQMLKQLGHQYEVVEGGKMALAALKNKLYDAVLIDRNMPDMSGIEVFQAYHCAQEGKDSIPFILLTADATEQSRLQAESVGIEYFLAKPLTLNQLQSVLKNIKAKTNYSLEHQSDPVVKPAIPDILQGAFDDVFEPSIFKALIGISSESENFIDELIISFKRDAANNVAAMENAIHDNNQDEFRDVAHALKGSASYVGLIGLESICKKGEKMDTDAFSRDSMSILRQVKKALDKGIKVLEMQSPIAQQPPALQNLPVQHAAIHGNSI</sequence>
<evidence type="ECO:0000313" key="6">
    <source>
        <dbReference type="EMBL" id="VAW76404.1"/>
    </source>
</evidence>
<evidence type="ECO:0000256" key="1">
    <source>
        <dbReference type="ARBA" id="ARBA00022553"/>
    </source>
</evidence>
<dbReference type="CDD" id="cd16922">
    <property type="entry name" value="HATPase_EvgS-ArcB-TorS-like"/>
    <property type="match status" value="1"/>
</dbReference>
<dbReference type="SUPFAM" id="SSF47384">
    <property type="entry name" value="Homodimeric domain of signal transducing histidine kinase"/>
    <property type="match status" value="1"/>
</dbReference>
<dbReference type="Gene3D" id="3.30.565.10">
    <property type="entry name" value="Histidine kinase-like ATPase, C-terminal domain"/>
    <property type="match status" value="1"/>
</dbReference>
<dbReference type="CDD" id="cd00088">
    <property type="entry name" value="HPT"/>
    <property type="match status" value="1"/>
</dbReference>
<evidence type="ECO:0008006" key="7">
    <source>
        <dbReference type="Google" id="ProtNLM"/>
    </source>
</evidence>
<dbReference type="InterPro" id="IPR004358">
    <property type="entry name" value="Sig_transdc_His_kin-like_C"/>
</dbReference>
<evidence type="ECO:0000256" key="2">
    <source>
        <dbReference type="SAM" id="Phobius"/>
    </source>
</evidence>
<evidence type="ECO:0000259" key="5">
    <source>
        <dbReference type="PROSITE" id="PS50894"/>
    </source>
</evidence>
<dbReference type="PROSITE" id="PS50109">
    <property type="entry name" value="HIS_KIN"/>
    <property type="match status" value="1"/>
</dbReference>
<dbReference type="Gene3D" id="3.40.50.2300">
    <property type="match status" value="1"/>
</dbReference>
<feature type="domain" description="Response regulatory" evidence="4">
    <location>
        <begin position="557"/>
        <end position="674"/>
    </location>
</feature>
<dbReference type="Pfam" id="PF02518">
    <property type="entry name" value="HATPase_c"/>
    <property type="match status" value="1"/>
</dbReference>
<accession>A0A3B0Z518</accession>
<dbReference type="InterPro" id="IPR005467">
    <property type="entry name" value="His_kinase_dom"/>
</dbReference>
<dbReference type="SUPFAM" id="SSF55874">
    <property type="entry name" value="ATPase domain of HSP90 chaperone/DNA topoisomerase II/histidine kinase"/>
    <property type="match status" value="1"/>
</dbReference>
<keyword evidence="2" id="KW-0472">Membrane</keyword>
<dbReference type="InterPro" id="IPR003594">
    <property type="entry name" value="HATPase_dom"/>
</dbReference>
<dbReference type="PANTHER" id="PTHR45339:SF3">
    <property type="entry name" value="HISTIDINE KINASE"/>
    <property type="match status" value="1"/>
</dbReference>
<dbReference type="Pfam" id="PF00072">
    <property type="entry name" value="Response_reg"/>
    <property type="match status" value="1"/>
</dbReference>
<dbReference type="SMART" id="SM00387">
    <property type="entry name" value="HATPase_c"/>
    <property type="match status" value="1"/>
</dbReference>
<dbReference type="InterPro" id="IPR036097">
    <property type="entry name" value="HisK_dim/P_sf"/>
</dbReference>
<dbReference type="SMART" id="SM00448">
    <property type="entry name" value="REC"/>
    <property type="match status" value="1"/>
</dbReference>
<dbReference type="InterPro" id="IPR001789">
    <property type="entry name" value="Sig_transdc_resp-reg_receiver"/>
</dbReference>
<feature type="domain" description="HPt" evidence="5">
    <location>
        <begin position="720"/>
        <end position="813"/>
    </location>
</feature>
<dbReference type="InterPro" id="IPR008207">
    <property type="entry name" value="Sig_transdc_His_kin_Hpt_dom"/>
</dbReference>
<dbReference type="Pfam" id="PF01627">
    <property type="entry name" value="Hpt"/>
    <property type="match status" value="1"/>
</dbReference>
<dbReference type="GO" id="GO:0005524">
    <property type="term" value="F:ATP binding"/>
    <property type="evidence" value="ECO:0007669"/>
    <property type="project" value="UniProtKB-KW"/>
</dbReference>
<keyword evidence="2" id="KW-1133">Transmembrane helix</keyword>
<dbReference type="Gene3D" id="1.20.120.160">
    <property type="entry name" value="HPT domain"/>
    <property type="match status" value="1"/>
</dbReference>
<dbReference type="SUPFAM" id="SSF52172">
    <property type="entry name" value="CheY-like"/>
    <property type="match status" value="1"/>
</dbReference>
<evidence type="ECO:0000259" key="3">
    <source>
        <dbReference type="PROSITE" id="PS50109"/>
    </source>
</evidence>
<protein>
    <recommendedName>
        <fullName evidence="7">Histidine kinase</fullName>
    </recommendedName>
</protein>
<dbReference type="InterPro" id="IPR036890">
    <property type="entry name" value="HATPase_C_sf"/>
</dbReference>
<feature type="domain" description="Histidine kinase" evidence="3">
    <location>
        <begin position="175"/>
        <end position="396"/>
    </location>
</feature>
<dbReference type="GO" id="GO:0000155">
    <property type="term" value="F:phosphorelay sensor kinase activity"/>
    <property type="evidence" value="ECO:0007669"/>
    <property type="project" value="InterPro"/>
</dbReference>
<dbReference type="InterPro" id="IPR003661">
    <property type="entry name" value="HisK_dim/P_dom"/>
</dbReference>
<organism evidence="6">
    <name type="scientific">hydrothermal vent metagenome</name>
    <dbReference type="NCBI Taxonomy" id="652676"/>
    <lineage>
        <taxon>unclassified sequences</taxon>
        <taxon>metagenomes</taxon>
        <taxon>ecological metagenomes</taxon>
    </lineage>
</organism>
<dbReference type="AlphaFoldDB" id="A0A3B0Z518"/>